<dbReference type="Proteomes" id="UP000010296">
    <property type="component" value="Unassembled WGS sequence"/>
</dbReference>
<comment type="caution">
    <text evidence="2">The sequence shown here is derived from an EMBL/GenBank/DDBJ whole genome shotgun (WGS) entry which is preliminary data.</text>
</comment>
<keyword evidence="3" id="KW-1185">Reference proteome</keyword>
<dbReference type="GO" id="GO:0046872">
    <property type="term" value="F:metal ion binding"/>
    <property type="evidence" value="ECO:0007669"/>
    <property type="project" value="InterPro"/>
</dbReference>
<dbReference type="HOGENOM" id="CLU_052943_0_0_9"/>
<dbReference type="InterPro" id="IPR011249">
    <property type="entry name" value="Metalloenz_LuxS/M16"/>
</dbReference>
<dbReference type="eggNOG" id="COG0612">
    <property type="taxonomic scope" value="Bacteria"/>
</dbReference>
<dbReference type="PANTHER" id="PTHR11851">
    <property type="entry name" value="METALLOPROTEASE"/>
    <property type="match status" value="1"/>
</dbReference>
<organism evidence="2 3">
    <name type="scientific">Enterococcus italicus (strain DSM 15952 / CCUG 50447 / LMG 22039 / TP 1.5)</name>
    <dbReference type="NCBI Taxonomy" id="888064"/>
    <lineage>
        <taxon>Bacteria</taxon>
        <taxon>Bacillati</taxon>
        <taxon>Bacillota</taxon>
        <taxon>Bacilli</taxon>
        <taxon>Lactobacillales</taxon>
        <taxon>Enterococcaceae</taxon>
        <taxon>Enterococcus</taxon>
    </lineage>
</organism>
<dbReference type="NCBIfam" id="NF047422">
    <property type="entry name" value="YfmF_fam"/>
    <property type="match status" value="1"/>
</dbReference>
<dbReference type="STRING" id="888064.HMPREF9088_0763"/>
<dbReference type="PANTHER" id="PTHR11851:SF186">
    <property type="entry name" value="INACTIVE METALLOPROTEASE YMFF-RELATED"/>
    <property type="match status" value="1"/>
</dbReference>
<name>E6LEH3_ENTI1</name>
<dbReference type="EMBL" id="AEPV01000026">
    <property type="protein sequence ID" value="EFU74462.1"/>
    <property type="molecule type" value="Genomic_DNA"/>
</dbReference>
<proteinExistence type="predicted"/>
<evidence type="ECO:0000259" key="1">
    <source>
        <dbReference type="Pfam" id="PF05193"/>
    </source>
</evidence>
<feature type="domain" description="Peptidase M16 C-terminal" evidence="1">
    <location>
        <begin position="180"/>
        <end position="353"/>
    </location>
</feature>
<dbReference type="RefSeq" id="WP_007207784.1">
    <property type="nucleotide sequence ID" value="NZ_GL622241.1"/>
</dbReference>
<dbReference type="Pfam" id="PF05193">
    <property type="entry name" value="Peptidase_M16_C"/>
    <property type="match status" value="1"/>
</dbReference>
<dbReference type="SUPFAM" id="SSF63411">
    <property type="entry name" value="LuxS/MPP-like metallohydrolase"/>
    <property type="match status" value="2"/>
</dbReference>
<dbReference type="OrthoDB" id="9762085at2"/>
<dbReference type="Gene3D" id="3.30.830.10">
    <property type="entry name" value="Metalloenzyme, LuxS/M16 peptidase-like"/>
    <property type="match status" value="2"/>
</dbReference>
<dbReference type="PATRIC" id="fig|888064.11.peg.1188"/>
<evidence type="ECO:0000313" key="2">
    <source>
        <dbReference type="EMBL" id="EFU74462.1"/>
    </source>
</evidence>
<dbReference type="GO" id="GO:0016787">
    <property type="term" value="F:hydrolase activity"/>
    <property type="evidence" value="ECO:0007669"/>
    <property type="project" value="UniProtKB-KW"/>
</dbReference>
<gene>
    <name evidence="2" type="ORF">HMPREF9088_0763</name>
</gene>
<accession>E6LEH3</accession>
<dbReference type="EC" id="3.4.24.-" evidence="2"/>
<reference evidence="2 3" key="1">
    <citation type="submission" date="2010-12" db="EMBL/GenBank/DDBJ databases">
        <authorList>
            <person name="Muzny D."/>
            <person name="Qin X."/>
            <person name="Deng J."/>
            <person name="Jiang H."/>
            <person name="Liu Y."/>
            <person name="Qu J."/>
            <person name="Song X.-Z."/>
            <person name="Zhang L."/>
            <person name="Thornton R."/>
            <person name="Coyle M."/>
            <person name="Francisco L."/>
            <person name="Jackson L."/>
            <person name="Javaid M."/>
            <person name="Korchina V."/>
            <person name="Kovar C."/>
            <person name="Mata R."/>
            <person name="Mathew T."/>
            <person name="Ngo R."/>
            <person name="Nguyen L."/>
            <person name="Nguyen N."/>
            <person name="Okwuonu G."/>
            <person name="Ongeri F."/>
            <person name="Pham C."/>
            <person name="Simmons D."/>
            <person name="Wilczek-Boney K."/>
            <person name="Hale W."/>
            <person name="Jakkamsetti A."/>
            <person name="Pham P."/>
            <person name="Ruth R."/>
            <person name="San Lucas F."/>
            <person name="Warren J."/>
            <person name="Zhang J."/>
            <person name="Zhao Z."/>
            <person name="Zhou C."/>
            <person name="Zhu D."/>
            <person name="Lee S."/>
            <person name="Bess C."/>
            <person name="Blankenburg K."/>
            <person name="Forbes L."/>
            <person name="Fu Q."/>
            <person name="Gubbala S."/>
            <person name="Hirani K."/>
            <person name="Jayaseelan J.C."/>
            <person name="Lara F."/>
            <person name="Munidasa M."/>
            <person name="Palculict T."/>
            <person name="Patil S."/>
            <person name="Pu L.-L."/>
            <person name="Saada N."/>
            <person name="Tang L."/>
            <person name="Weissenberger G."/>
            <person name="Zhu Y."/>
            <person name="Hemphill L."/>
            <person name="Shang Y."/>
            <person name="Youmans B."/>
            <person name="Ayvaz T."/>
            <person name="Ross M."/>
            <person name="Santibanez J."/>
            <person name="Aqrawi P."/>
            <person name="Gross S."/>
            <person name="Joshi V."/>
            <person name="Fowler G."/>
            <person name="Nazareth L."/>
            <person name="Reid J."/>
            <person name="Worley K."/>
            <person name="Petrosino J."/>
            <person name="Highlander S."/>
            <person name="Gibbs R."/>
        </authorList>
    </citation>
    <scope>NUCLEOTIDE SEQUENCE [LARGE SCALE GENOMIC DNA]</scope>
    <source>
        <strain evidence="3">DSM 15952 / CCUG 50447 / LMG 22039 / TP 1.5</strain>
    </source>
</reference>
<dbReference type="InterPro" id="IPR050361">
    <property type="entry name" value="MPP/UQCRC_Complex"/>
</dbReference>
<dbReference type="InterPro" id="IPR007863">
    <property type="entry name" value="Peptidase_M16_C"/>
</dbReference>
<sequence length="424" mass="47881">MTKQIQPGINVTTISTKKFKTIRILIRFTARHTAKAASARTLLTSLLETNSLHFPTQTALSKELAALYGASFGINVAKKGNTHQVNVAMDVVNGEYVGDKQVFVQALSFLQEILFSPNQQNGQFDTPTFTLEKENLMAYLASIEEDKQMWASLQLQELFFEQDQDQKVPSFGTVSGVKACTAESVVKTYESMMNEDQIDMFVVGDISAAEVEAGFAAWDWPKTSRVHPEIVTDFQTSNIIREKQVTEPVSQSKLNIAYHLDVTYESTLRFPAMVFNGLFGGFSHSKLFLNVREKESLAYYASSSLDLFRGMVTVQTGIDSTNRNRVLQLIHEQLEALKTGDITDLELQQTKERIKTQYYLGQDYAQNLIEKAYYEQWLPKTKKTEEQWLQALAAVTKESIQQVAQRLSLQAIFFLEGEDEHGEA</sequence>
<keyword evidence="2" id="KW-0378">Hydrolase</keyword>
<dbReference type="AlphaFoldDB" id="E6LEH3"/>
<evidence type="ECO:0000313" key="3">
    <source>
        <dbReference type="Proteomes" id="UP000010296"/>
    </source>
</evidence>
<protein>
    <submittedName>
        <fullName evidence="2">Peptidase M16 inactive domain protein</fullName>
        <ecNumber evidence="2">3.4.24.-</ecNumber>
    </submittedName>
</protein>